<keyword evidence="1" id="KW-0812">Transmembrane</keyword>
<accession>A0AA37W188</accession>
<reference evidence="2" key="2">
    <citation type="submission" date="2023-01" db="EMBL/GenBank/DDBJ databases">
        <title>Draft genome sequence of Paraferrimonas sedimenticola strain NBRC 101628.</title>
        <authorList>
            <person name="Sun Q."/>
            <person name="Mori K."/>
        </authorList>
    </citation>
    <scope>NUCLEOTIDE SEQUENCE</scope>
    <source>
        <strain evidence="2">NBRC 101628</strain>
    </source>
</reference>
<keyword evidence="1" id="KW-0472">Membrane</keyword>
<protein>
    <submittedName>
        <fullName evidence="2">Uncharacterized protein</fullName>
    </submittedName>
</protein>
<organism evidence="2 3">
    <name type="scientific">Paraferrimonas sedimenticola</name>
    <dbReference type="NCBI Taxonomy" id="375674"/>
    <lineage>
        <taxon>Bacteria</taxon>
        <taxon>Pseudomonadati</taxon>
        <taxon>Pseudomonadota</taxon>
        <taxon>Gammaproteobacteria</taxon>
        <taxon>Alteromonadales</taxon>
        <taxon>Ferrimonadaceae</taxon>
        <taxon>Paraferrimonas</taxon>
    </lineage>
</organism>
<sequence>MEWIVFKLGICIWIVFFGGAERIENTFTGYLNFGQFADKARLIKALAIVYMIVFVISTLNS</sequence>
<feature type="transmembrane region" description="Helical" evidence="1">
    <location>
        <begin position="42"/>
        <end position="59"/>
    </location>
</feature>
<gene>
    <name evidence="2" type="ORF">GCM10007895_19490</name>
</gene>
<dbReference type="EMBL" id="BSNC01000005">
    <property type="protein sequence ID" value="GLP96643.1"/>
    <property type="molecule type" value="Genomic_DNA"/>
</dbReference>
<comment type="caution">
    <text evidence="2">The sequence shown here is derived from an EMBL/GenBank/DDBJ whole genome shotgun (WGS) entry which is preliminary data.</text>
</comment>
<evidence type="ECO:0000256" key="1">
    <source>
        <dbReference type="SAM" id="Phobius"/>
    </source>
</evidence>
<evidence type="ECO:0000313" key="2">
    <source>
        <dbReference type="EMBL" id="GLP96643.1"/>
    </source>
</evidence>
<proteinExistence type="predicted"/>
<dbReference type="RefSeq" id="WP_095503970.1">
    <property type="nucleotide sequence ID" value="NZ_BSNC01000005.1"/>
</dbReference>
<reference evidence="2" key="1">
    <citation type="journal article" date="2014" name="Int. J. Syst. Evol. Microbiol.">
        <title>Complete genome sequence of Corynebacterium casei LMG S-19264T (=DSM 44701T), isolated from a smear-ripened cheese.</title>
        <authorList>
            <consortium name="US DOE Joint Genome Institute (JGI-PGF)"/>
            <person name="Walter F."/>
            <person name="Albersmeier A."/>
            <person name="Kalinowski J."/>
            <person name="Ruckert C."/>
        </authorList>
    </citation>
    <scope>NUCLEOTIDE SEQUENCE</scope>
    <source>
        <strain evidence="2">NBRC 101628</strain>
    </source>
</reference>
<keyword evidence="1" id="KW-1133">Transmembrane helix</keyword>
<dbReference type="AlphaFoldDB" id="A0AA37W188"/>
<evidence type="ECO:0000313" key="3">
    <source>
        <dbReference type="Proteomes" id="UP001161422"/>
    </source>
</evidence>
<dbReference type="Proteomes" id="UP001161422">
    <property type="component" value="Unassembled WGS sequence"/>
</dbReference>
<keyword evidence="3" id="KW-1185">Reference proteome</keyword>
<name>A0AA37W188_9GAMM</name>